<dbReference type="AlphaFoldDB" id="A0A4P6HP21"/>
<feature type="domain" description="Cupin fold metalloprotein WbuC cupin" evidence="1">
    <location>
        <begin position="28"/>
        <end position="107"/>
    </location>
</feature>
<dbReference type="InterPro" id="IPR014710">
    <property type="entry name" value="RmlC-like_jellyroll"/>
</dbReference>
<keyword evidence="3" id="KW-1185">Reference proteome</keyword>
<dbReference type="CDD" id="cd07005">
    <property type="entry name" value="cupin_WbuC-like"/>
    <property type="match status" value="1"/>
</dbReference>
<dbReference type="Gene3D" id="2.60.120.10">
    <property type="entry name" value="Jelly Rolls"/>
    <property type="match status" value="1"/>
</dbReference>
<sequence length="191" mass="20537">MANTPSDPLFRRIGPGATESGHDRFAVVDAALLAAKAADARGNPRLRDMHRFHAADAENPHRMVNALQPGSYVRPHRHLSPAKSEAFVLLAGSLGHVVFADDGSFTADDCVVLDRERDVLAIDVRPGLWHGIVALAPDTAVFEVKPGPYAPLDDKDFAPFAPAEGSSGAAAYLADLEDRFRALMGLPPRPW</sequence>
<accession>A0A4P6HP21</accession>
<dbReference type="SUPFAM" id="SSF51182">
    <property type="entry name" value="RmlC-like cupins"/>
    <property type="match status" value="1"/>
</dbReference>
<organism evidence="2 3">
    <name type="scientific">Solidesulfovibrio carbinolicus</name>
    <dbReference type="NCBI Taxonomy" id="296842"/>
    <lineage>
        <taxon>Bacteria</taxon>
        <taxon>Pseudomonadati</taxon>
        <taxon>Thermodesulfobacteriota</taxon>
        <taxon>Desulfovibrionia</taxon>
        <taxon>Desulfovibrionales</taxon>
        <taxon>Desulfovibrionaceae</taxon>
        <taxon>Solidesulfovibrio</taxon>
    </lineage>
</organism>
<dbReference type="Pfam" id="PF19480">
    <property type="entry name" value="DUF6016"/>
    <property type="match status" value="1"/>
</dbReference>
<dbReference type="NCBIfam" id="TIGR04366">
    <property type="entry name" value="cupin_WbuC"/>
    <property type="match status" value="1"/>
</dbReference>
<evidence type="ECO:0000313" key="3">
    <source>
        <dbReference type="Proteomes" id="UP000293296"/>
    </source>
</evidence>
<reference evidence="2 3" key="1">
    <citation type="submission" date="2018-02" db="EMBL/GenBank/DDBJ databases">
        <title>Genome sequence of Desulfovibrio carbinolicus DSM 3852.</title>
        <authorList>
            <person name="Wilbanks E."/>
            <person name="Skennerton C.T."/>
            <person name="Orphan V.J."/>
        </authorList>
    </citation>
    <scope>NUCLEOTIDE SEQUENCE [LARGE SCALE GENOMIC DNA]</scope>
    <source>
        <strain evidence="2 3">DSM 3852</strain>
    </source>
</reference>
<gene>
    <name evidence="2" type="ORF">C3Y92_17925</name>
</gene>
<dbReference type="Proteomes" id="UP000293296">
    <property type="component" value="Chromosome"/>
</dbReference>
<dbReference type="KEGG" id="dcb:C3Y92_17925"/>
<proteinExistence type="predicted"/>
<dbReference type="OrthoDB" id="981227at2"/>
<evidence type="ECO:0000313" key="2">
    <source>
        <dbReference type="EMBL" id="QAZ69013.1"/>
    </source>
</evidence>
<dbReference type="RefSeq" id="WP_129354998.1">
    <property type="nucleotide sequence ID" value="NZ_CP026538.1"/>
</dbReference>
<dbReference type="EMBL" id="CP026538">
    <property type="protein sequence ID" value="QAZ69013.1"/>
    <property type="molecule type" value="Genomic_DNA"/>
</dbReference>
<name>A0A4P6HP21_9BACT</name>
<evidence type="ECO:0000259" key="1">
    <source>
        <dbReference type="Pfam" id="PF19480"/>
    </source>
</evidence>
<dbReference type="InterPro" id="IPR011051">
    <property type="entry name" value="RmlC_Cupin_sf"/>
</dbReference>
<dbReference type="InterPro" id="IPR046058">
    <property type="entry name" value="WbuC_cupin"/>
</dbReference>
<protein>
    <submittedName>
        <fullName evidence="2">Cupin fold metalloprotein, WbuC family</fullName>
    </submittedName>
</protein>
<dbReference type="InterPro" id="IPR027565">
    <property type="entry name" value="Cupin_WbuC"/>
</dbReference>